<name>A0A1H0VK85_9BACT</name>
<dbReference type="Proteomes" id="UP000199073">
    <property type="component" value="Unassembled WGS sequence"/>
</dbReference>
<dbReference type="OrthoDB" id="5435745at2"/>
<feature type="region of interest" description="Disordered" evidence="1">
    <location>
        <begin position="76"/>
        <end position="114"/>
    </location>
</feature>
<evidence type="ECO:0000256" key="1">
    <source>
        <dbReference type="SAM" id="MobiDB-lite"/>
    </source>
</evidence>
<evidence type="ECO:0000313" key="2">
    <source>
        <dbReference type="EMBL" id="SDP78754.1"/>
    </source>
</evidence>
<reference evidence="2 3" key="1">
    <citation type="submission" date="2016-10" db="EMBL/GenBank/DDBJ databases">
        <authorList>
            <person name="de Groot N.N."/>
        </authorList>
    </citation>
    <scope>NUCLEOTIDE SEQUENCE [LARGE SCALE GENOMIC DNA]</scope>
    <source>
        <strain evidence="2 3">DSM 12130</strain>
    </source>
</reference>
<sequence length="114" mass="12956">MTKKTNRSPVSSNCRSQFLANAEEIQKLLEEGHKKKAIHRYLIKNGKMQMSYQAFLIILKDPGCQNPFAKERARFQKTIPPVKPASSGSPRSFKHDPTPLPVDFNFNQKKKGGK</sequence>
<protein>
    <submittedName>
        <fullName evidence="2">Uncharacterized protein</fullName>
    </submittedName>
</protein>
<dbReference type="EMBL" id="FNJI01000052">
    <property type="protein sequence ID" value="SDP78754.1"/>
    <property type="molecule type" value="Genomic_DNA"/>
</dbReference>
<dbReference type="RefSeq" id="WP_092225981.1">
    <property type="nucleotide sequence ID" value="NZ_FNJI01000052.1"/>
</dbReference>
<dbReference type="InterPro" id="IPR035225">
    <property type="entry name" value="DUF5338"/>
</dbReference>
<keyword evidence="3" id="KW-1185">Reference proteome</keyword>
<dbReference type="Pfam" id="PF17273">
    <property type="entry name" value="DUF5338"/>
    <property type="match status" value="1"/>
</dbReference>
<gene>
    <name evidence="2" type="ORF">SAMN05660330_04113</name>
</gene>
<organism evidence="2 3">
    <name type="scientific">Desulforhopalus singaporensis</name>
    <dbReference type="NCBI Taxonomy" id="91360"/>
    <lineage>
        <taxon>Bacteria</taxon>
        <taxon>Pseudomonadati</taxon>
        <taxon>Thermodesulfobacteriota</taxon>
        <taxon>Desulfobulbia</taxon>
        <taxon>Desulfobulbales</taxon>
        <taxon>Desulfocapsaceae</taxon>
        <taxon>Desulforhopalus</taxon>
    </lineage>
</organism>
<evidence type="ECO:0000313" key="3">
    <source>
        <dbReference type="Proteomes" id="UP000199073"/>
    </source>
</evidence>
<dbReference type="AlphaFoldDB" id="A0A1H0VK85"/>
<accession>A0A1H0VK85</accession>
<proteinExistence type="predicted"/>